<comment type="similarity">
    <text evidence="1">Belongs to the peptidase M24 family.</text>
</comment>
<feature type="non-terminal residue" evidence="2">
    <location>
        <position position="1"/>
    </location>
</feature>
<dbReference type="Proteomes" id="UP001202328">
    <property type="component" value="Unassembled WGS sequence"/>
</dbReference>
<evidence type="ECO:0000313" key="2">
    <source>
        <dbReference type="EMBL" id="KAI3837541.1"/>
    </source>
</evidence>
<dbReference type="InterPro" id="IPR036005">
    <property type="entry name" value="Creatinase/aminopeptidase-like"/>
</dbReference>
<sequence length="50" mass="5587">NQKVAAAYDYKIVEGVLIHQLNKFVVDGNKVLLSVPGPDTRVDDTKFQEN</sequence>
<name>A0AAD4X409_9MAGN</name>
<dbReference type="Gene3D" id="3.90.230.10">
    <property type="entry name" value="Creatinase/methionine aminopeptidase superfamily"/>
    <property type="match status" value="1"/>
</dbReference>
<dbReference type="EMBL" id="JAJJMB010017548">
    <property type="protein sequence ID" value="KAI3837541.1"/>
    <property type="molecule type" value="Genomic_DNA"/>
</dbReference>
<dbReference type="InterPro" id="IPR047113">
    <property type="entry name" value="PA2G4/ARX1"/>
</dbReference>
<evidence type="ECO:0000313" key="3">
    <source>
        <dbReference type="Proteomes" id="UP001202328"/>
    </source>
</evidence>
<dbReference type="PANTHER" id="PTHR10804">
    <property type="entry name" value="PROTEASE FAMILY M24 METHIONYL AMINOPEPTIDASE, AMINOPEPTIDASE P"/>
    <property type="match status" value="1"/>
</dbReference>
<dbReference type="PANTHER" id="PTHR10804:SF11">
    <property type="entry name" value="PROLIFERATION-ASSOCIATED PROTEIN 2G4"/>
    <property type="match status" value="1"/>
</dbReference>
<proteinExistence type="inferred from homology"/>
<keyword evidence="3" id="KW-1185">Reference proteome</keyword>
<dbReference type="AlphaFoldDB" id="A0AAD4X409"/>
<accession>A0AAD4X409</accession>
<comment type="caution">
    <text evidence="2">The sequence shown here is derived from an EMBL/GenBank/DDBJ whole genome shotgun (WGS) entry which is preliminary data.</text>
</comment>
<organism evidence="2 3">
    <name type="scientific">Papaver atlanticum</name>
    <dbReference type="NCBI Taxonomy" id="357466"/>
    <lineage>
        <taxon>Eukaryota</taxon>
        <taxon>Viridiplantae</taxon>
        <taxon>Streptophyta</taxon>
        <taxon>Embryophyta</taxon>
        <taxon>Tracheophyta</taxon>
        <taxon>Spermatophyta</taxon>
        <taxon>Magnoliopsida</taxon>
        <taxon>Ranunculales</taxon>
        <taxon>Papaveraceae</taxon>
        <taxon>Papaveroideae</taxon>
        <taxon>Papaver</taxon>
    </lineage>
</organism>
<evidence type="ECO:0000256" key="1">
    <source>
        <dbReference type="ARBA" id="ARBA00007319"/>
    </source>
</evidence>
<protein>
    <submittedName>
        <fullName evidence="2">Uncharacterized protein</fullName>
    </submittedName>
</protein>
<gene>
    <name evidence="2" type="ORF">MKW98_011460</name>
</gene>
<reference evidence="2" key="1">
    <citation type="submission" date="2022-04" db="EMBL/GenBank/DDBJ databases">
        <title>A functionally conserved STORR gene fusion in Papaver species that diverged 16.8 million years ago.</title>
        <authorList>
            <person name="Catania T."/>
        </authorList>
    </citation>
    <scope>NUCLEOTIDE SEQUENCE</scope>
    <source>
        <strain evidence="2">S-188037</strain>
    </source>
</reference>